<evidence type="ECO:0000313" key="7">
    <source>
        <dbReference type="Proteomes" id="UP000261660"/>
    </source>
</evidence>
<dbReference type="GeneTree" id="ENSGT00730000113394"/>
<feature type="domain" description="TNFR-Cys" evidence="5">
    <location>
        <begin position="38"/>
        <end position="80"/>
    </location>
</feature>
<dbReference type="PANTHER" id="PTHR47139:SF3">
    <property type="entry name" value="SI:CH73-361P23.3"/>
    <property type="match status" value="1"/>
</dbReference>
<dbReference type="PROSITE" id="PS50050">
    <property type="entry name" value="TNFR_NGFR_2"/>
    <property type="match status" value="1"/>
</dbReference>
<dbReference type="InterPro" id="IPR001368">
    <property type="entry name" value="TNFR/NGFR_Cys_rich_reg"/>
</dbReference>
<feature type="region of interest" description="Disordered" evidence="2">
    <location>
        <begin position="175"/>
        <end position="195"/>
    </location>
</feature>
<reference evidence="6" key="2">
    <citation type="submission" date="2025-09" db="UniProtKB">
        <authorList>
            <consortium name="Ensembl"/>
        </authorList>
    </citation>
    <scope>IDENTIFICATION</scope>
</reference>
<evidence type="ECO:0000256" key="4">
    <source>
        <dbReference type="SAM" id="SignalP"/>
    </source>
</evidence>
<evidence type="ECO:0000259" key="5">
    <source>
        <dbReference type="PROSITE" id="PS50050"/>
    </source>
</evidence>
<sequence>MVLLRWLLLTLIFFELVFNLDARSCPKGHRVVTRGCELCPDKFYQPDTNPSKTCRLCTHCDENSGSFVKVECTRETNRICQCLKGFVASDSDSSTCKCDIGYGKNQKECLKCEDGYFSNRINSPCRKWKKCSAGVNITGTTTSDVVCNDESKTYVTTASAGLLTSLITRVTKERSHKGAEIRKEDTTRNPLSVTSAPVQRIPPELKVKPPTPSNTSSYIGIILFLFLIGLLALPAVVICKMYITPCRQRKPAVRTQDSLCRTPVEETVCPLSNSIQESPDEKLATSQLIL</sequence>
<evidence type="ECO:0000256" key="2">
    <source>
        <dbReference type="SAM" id="MobiDB-lite"/>
    </source>
</evidence>
<dbReference type="SMART" id="SM01411">
    <property type="entry name" value="Ephrin_rec_like"/>
    <property type="match status" value="2"/>
</dbReference>
<keyword evidence="3" id="KW-0812">Transmembrane</keyword>
<keyword evidence="3" id="KW-1133">Transmembrane helix</keyword>
<dbReference type="SMART" id="SM00208">
    <property type="entry name" value="TNFR"/>
    <property type="match status" value="2"/>
</dbReference>
<evidence type="ECO:0000256" key="1">
    <source>
        <dbReference type="PROSITE-ProRule" id="PRU00206"/>
    </source>
</evidence>
<dbReference type="SUPFAM" id="SSF57586">
    <property type="entry name" value="TNF receptor-like"/>
    <property type="match status" value="1"/>
</dbReference>
<dbReference type="Gene3D" id="2.10.50.10">
    <property type="entry name" value="Tumor Necrosis Factor Receptor, subunit A, domain 2"/>
    <property type="match status" value="2"/>
</dbReference>
<feature type="transmembrane region" description="Helical" evidence="3">
    <location>
        <begin position="218"/>
        <end position="243"/>
    </location>
</feature>
<evidence type="ECO:0000256" key="3">
    <source>
        <dbReference type="SAM" id="Phobius"/>
    </source>
</evidence>
<dbReference type="Proteomes" id="UP000261660">
    <property type="component" value="Unplaced"/>
</dbReference>
<dbReference type="Ensembl" id="ENSLBET00000030919.1">
    <property type="protein sequence ID" value="ENSLBEP00000029519.1"/>
    <property type="gene ID" value="ENSLBEG00000022345.1"/>
</dbReference>
<organism evidence="6 7">
    <name type="scientific">Labrus bergylta</name>
    <name type="common">ballan wrasse</name>
    <dbReference type="NCBI Taxonomy" id="56723"/>
    <lineage>
        <taxon>Eukaryota</taxon>
        <taxon>Metazoa</taxon>
        <taxon>Chordata</taxon>
        <taxon>Craniata</taxon>
        <taxon>Vertebrata</taxon>
        <taxon>Euteleostomi</taxon>
        <taxon>Actinopterygii</taxon>
        <taxon>Neopterygii</taxon>
        <taxon>Teleostei</taxon>
        <taxon>Neoteleostei</taxon>
        <taxon>Acanthomorphata</taxon>
        <taxon>Eupercaria</taxon>
        <taxon>Labriformes</taxon>
        <taxon>Labridae</taxon>
        <taxon>Labrus</taxon>
    </lineage>
</organism>
<protein>
    <submittedName>
        <fullName evidence="6">Tumor necrosis factor receptor superfamily member 4-like</fullName>
    </submittedName>
</protein>
<keyword evidence="4" id="KW-0732">Signal</keyword>
<feature type="signal peptide" evidence="4">
    <location>
        <begin position="1"/>
        <end position="22"/>
    </location>
</feature>
<reference evidence="6" key="1">
    <citation type="submission" date="2025-08" db="UniProtKB">
        <authorList>
            <consortium name="Ensembl"/>
        </authorList>
    </citation>
    <scope>IDENTIFICATION</scope>
</reference>
<keyword evidence="1" id="KW-1015">Disulfide bond</keyword>
<feature type="chain" id="PRO_5018653606" evidence="4">
    <location>
        <begin position="23"/>
        <end position="290"/>
    </location>
</feature>
<dbReference type="Pfam" id="PF00020">
    <property type="entry name" value="TNFR_c6"/>
    <property type="match status" value="1"/>
</dbReference>
<dbReference type="FunCoup" id="A0A3Q3GD29">
    <property type="interactions" value="145"/>
</dbReference>
<dbReference type="InParanoid" id="A0A3Q3GD29"/>
<name>A0A3Q3GD29_9LABR</name>
<comment type="caution">
    <text evidence="1">Lacks conserved residue(s) required for the propagation of feature annotation.</text>
</comment>
<dbReference type="GO" id="GO:0042127">
    <property type="term" value="P:regulation of cell population proliferation"/>
    <property type="evidence" value="ECO:0007669"/>
    <property type="project" value="TreeGrafter"/>
</dbReference>
<feature type="repeat" description="TNFR-Cys" evidence="1">
    <location>
        <begin position="38"/>
        <end position="80"/>
    </location>
</feature>
<evidence type="ECO:0000313" key="6">
    <source>
        <dbReference type="Ensembl" id="ENSLBEP00000029519.1"/>
    </source>
</evidence>
<dbReference type="AlphaFoldDB" id="A0A3Q3GD29"/>
<proteinExistence type="predicted"/>
<keyword evidence="7" id="KW-1185">Reference proteome</keyword>
<feature type="disulfide bond" evidence="1">
    <location>
        <begin position="39"/>
        <end position="54"/>
    </location>
</feature>
<keyword evidence="3" id="KW-0472">Membrane</keyword>
<accession>A0A3Q3GD29</accession>
<dbReference type="PANTHER" id="PTHR47139">
    <property type="entry name" value="TUMOR NECROSIS FACTOR RECEPTOR SUPERFAMILY MEMBER 9"/>
    <property type="match status" value="1"/>
</dbReference>
<dbReference type="GO" id="GO:0038023">
    <property type="term" value="F:signaling receptor activity"/>
    <property type="evidence" value="ECO:0007669"/>
    <property type="project" value="TreeGrafter"/>
</dbReference>
<feature type="compositionally biased region" description="Basic and acidic residues" evidence="2">
    <location>
        <begin position="175"/>
        <end position="187"/>
    </location>
</feature>